<proteinExistence type="predicted"/>
<evidence type="ECO:0000313" key="2">
    <source>
        <dbReference type="Proteomes" id="UP000607653"/>
    </source>
</evidence>
<evidence type="ECO:0000313" key="1">
    <source>
        <dbReference type="EMBL" id="DAD21457.1"/>
    </source>
</evidence>
<dbReference type="AlphaFoldDB" id="A0A822XMF0"/>
<comment type="caution">
    <text evidence="1">The sequence shown here is derived from an EMBL/GenBank/DDBJ whole genome shotgun (WGS) entry which is preliminary data.</text>
</comment>
<name>A0A822XMF0_NELNU</name>
<organism evidence="1 2">
    <name type="scientific">Nelumbo nucifera</name>
    <name type="common">Sacred lotus</name>
    <dbReference type="NCBI Taxonomy" id="4432"/>
    <lineage>
        <taxon>Eukaryota</taxon>
        <taxon>Viridiplantae</taxon>
        <taxon>Streptophyta</taxon>
        <taxon>Embryophyta</taxon>
        <taxon>Tracheophyta</taxon>
        <taxon>Spermatophyta</taxon>
        <taxon>Magnoliopsida</taxon>
        <taxon>Proteales</taxon>
        <taxon>Nelumbonaceae</taxon>
        <taxon>Nelumbo</taxon>
    </lineage>
</organism>
<keyword evidence="2" id="KW-1185">Reference proteome</keyword>
<reference evidence="1 2" key="1">
    <citation type="journal article" date="2020" name="Mol. Biol. Evol.">
        <title>Distinct Expression and Methylation Patterns for Genes with Different Fates following a Single Whole-Genome Duplication in Flowering Plants.</title>
        <authorList>
            <person name="Shi T."/>
            <person name="Rahmani R.S."/>
            <person name="Gugger P.F."/>
            <person name="Wang M."/>
            <person name="Li H."/>
            <person name="Zhang Y."/>
            <person name="Li Z."/>
            <person name="Wang Q."/>
            <person name="Van de Peer Y."/>
            <person name="Marchal K."/>
            <person name="Chen J."/>
        </authorList>
    </citation>
    <scope>NUCLEOTIDE SEQUENCE [LARGE SCALE GENOMIC DNA]</scope>
    <source>
        <tissue evidence="1">Leaf</tissue>
    </source>
</reference>
<accession>A0A822XMF0</accession>
<dbReference type="EMBL" id="DUZY01000001">
    <property type="protein sequence ID" value="DAD21457.1"/>
    <property type="molecule type" value="Genomic_DNA"/>
</dbReference>
<dbReference type="Proteomes" id="UP000607653">
    <property type="component" value="Unassembled WGS sequence"/>
</dbReference>
<protein>
    <submittedName>
        <fullName evidence="1">Uncharacterized protein</fullName>
    </submittedName>
</protein>
<gene>
    <name evidence="1" type="ORF">HUJ06_022920</name>
</gene>
<sequence>MYPNMYLSKETTCSCNSVYRLLDNYWSNSGISLIGQSTKFTKVQFNVSDRIRQQGNQPEFELGESTSEQTKLIRTLGGKGGPLYELLNLQVNLWGEEGDEEVEDVDTQPIRDDVKTLNEVDTNGIDGGDGRECDPSPENMWGGLVEKILLPLRDGVAPF</sequence>